<dbReference type="AlphaFoldDB" id="A0A161JH62"/>
<keyword evidence="2" id="KW-0969">Cilium</keyword>
<dbReference type="Proteomes" id="UP000077405">
    <property type="component" value="Chromosome"/>
</dbReference>
<accession>A0A161JH62</accession>
<evidence type="ECO:0000313" key="3">
    <source>
        <dbReference type="Proteomes" id="UP000077405"/>
    </source>
</evidence>
<gene>
    <name evidence="2" type="ORF">A6A40_07410</name>
</gene>
<evidence type="ECO:0000313" key="2">
    <source>
        <dbReference type="EMBL" id="ANC91747.1"/>
    </source>
</evidence>
<reference evidence="2 3" key="1">
    <citation type="journal article" date="2013" name="Int. J. Syst. Evol. Microbiol.">
        <title>Azospirillum humicireducens sp. nov., a nitrogen-fixing bacterium isolated from a microbial fuel cell.</title>
        <authorList>
            <person name="Zhou S."/>
            <person name="Han L."/>
            <person name="Wang Y."/>
            <person name="Yang G."/>
            <person name="Zhuang L."/>
            <person name="Hu P."/>
        </authorList>
    </citation>
    <scope>NUCLEOTIDE SEQUENCE [LARGE SCALE GENOMIC DNA]</scope>
    <source>
        <strain evidence="2 3">SgZ-5</strain>
    </source>
</reference>
<dbReference type="EMBL" id="CP015285">
    <property type="protein sequence ID" value="ANC91747.1"/>
    <property type="molecule type" value="Genomic_DNA"/>
</dbReference>
<dbReference type="RefSeq" id="WP_063634842.1">
    <property type="nucleotide sequence ID" value="NZ_CP015285.1"/>
</dbReference>
<sequence length="169" mass="18343">MDKVDVRFPQQPKPAANLPKNAQERAVALVELMGRLSALLEREATAVRARRPAKELAQIVKDKQPMTLVYEEISRMLRVDREGLMALPAELKTALKEATNKLYAATADNAEALRIGGEAQKVMVDTVVTVITRQQKAPATAYAAHMGGGRGYSPPPSGPRTSAALNTRL</sequence>
<evidence type="ECO:0000256" key="1">
    <source>
        <dbReference type="SAM" id="MobiDB-lite"/>
    </source>
</evidence>
<proteinExistence type="predicted"/>
<keyword evidence="2" id="KW-0966">Cell projection</keyword>
<protein>
    <submittedName>
        <fullName evidence="2">Flagellar basal-body protein</fullName>
    </submittedName>
</protein>
<organism evidence="2 3">
    <name type="scientific">Azospirillum humicireducens</name>
    <dbReference type="NCBI Taxonomy" id="1226968"/>
    <lineage>
        <taxon>Bacteria</taxon>
        <taxon>Pseudomonadati</taxon>
        <taxon>Pseudomonadota</taxon>
        <taxon>Alphaproteobacteria</taxon>
        <taxon>Rhodospirillales</taxon>
        <taxon>Azospirillaceae</taxon>
        <taxon>Azospirillum</taxon>
    </lineage>
</organism>
<dbReference type="KEGG" id="ahu:A6A40_07410"/>
<dbReference type="STRING" id="1226968.A6A40_07410"/>
<dbReference type="OrthoDB" id="7304937at2"/>
<feature type="region of interest" description="Disordered" evidence="1">
    <location>
        <begin position="146"/>
        <end position="169"/>
    </location>
</feature>
<keyword evidence="2" id="KW-0282">Flagellum</keyword>
<name>A0A161JH62_9PROT</name>
<keyword evidence="3" id="KW-1185">Reference proteome</keyword>